<gene>
    <name evidence="6" type="ORF">E1267_04765</name>
</gene>
<dbReference type="GO" id="GO:0016811">
    <property type="term" value="F:hydrolase activity, acting on carbon-nitrogen (but not peptide) bonds, in linear amides"/>
    <property type="evidence" value="ECO:0007669"/>
    <property type="project" value="TreeGrafter"/>
</dbReference>
<name>A0A4R4NR42_9ACTN</name>
<keyword evidence="2" id="KW-0479">Metal-binding</keyword>
<dbReference type="GO" id="GO:0046872">
    <property type="term" value="F:metal ion binding"/>
    <property type="evidence" value="ECO:0007669"/>
    <property type="project" value="UniProtKB-KW"/>
</dbReference>
<proteinExistence type="inferred from homology"/>
<evidence type="ECO:0000256" key="1">
    <source>
        <dbReference type="ARBA" id="ARBA00001947"/>
    </source>
</evidence>
<keyword evidence="7" id="KW-1185">Reference proteome</keyword>
<evidence type="ECO:0000256" key="3">
    <source>
        <dbReference type="ARBA" id="ARBA00022801"/>
    </source>
</evidence>
<evidence type="ECO:0000256" key="4">
    <source>
        <dbReference type="ARBA" id="ARBA00022833"/>
    </source>
</evidence>
<dbReference type="OrthoDB" id="9801445at2"/>
<dbReference type="InterPro" id="IPR003785">
    <property type="entry name" value="Creatininase/forma_Hydrolase"/>
</dbReference>
<evidence type="ECO:0000313" key="6">
    <source>
        <dbReference type="EMBL" id="TDC10380.1"/>
    </source>
</evidence>
<dbReference type="PANTHER" id="PTHR35005:SF1">
    <property type="entry name" value="2-AMINO-5-FORMYLAMINO-6-RIBOSYLAMINOPYRIMIDIN-4(3H)-ONE 5'-MONOPHOSPHATE DEFORMYLASE"/>
    <property type="match status" value="1"/>
</dbReference>
<keyword evidence="4" id="KW-0862">Zinc</keyword>
<evidence type="ECO:0000313" key="7">
    <source>
        <dbReference type="Proteomes" id="UP000295157"/>
    </source>
</evidence>
<comment type="caution">
    <text evidence="6">The sequence shown here is derived from an EMBL/GenBank/DDBJ whole genome shotgun (WGS) entry which is preliminary data.</text>
</comment>
<dbReference type="EMBL" id="SMJZ01000010">
    <property type="protein sequence ID" value="TDC10380.1"/>
    <property type="molecule type" value="Genomic_DNA"/>
</dbReference>
<dbReference type="Gene3D" id="3.40.50.10310">
    <property type="entry name" value="Creatininase"/>
    <property type="match status" value="1"/>
</dbReference>
<dbReference type="Pfam" id="PF02633">
    <property type="entry name" value="Creatininase"/>
    <property type="match status" value="1"/>
</dbReference>
<organism evidence="6 7">
    <name type="scientific">Nonomuraea longispora</name>
    <dbReference type="NCBI Taxonomy" id="1848320"/>
    <lineage>
        <taxon>Bacteria</taxon>
        <taxon>Bacillati</taxon>
        <taxon>Actinomycetota</taxon>
        <taxon>Actinomycetes</taxon>
        <taxon>Streptosporangiales</taxon>
        <taxon>Streptosporangiaceae</taxon>
        <taxon>Nonomuraea</taxon>
    </lineage>
</organism>
<comment type="cofactor">
    <cofactor evidence="1">
        <name>Zn(2+)</name>
        <dbReference type="ChEBI" id="CHEBI:29105"/>
    </cofactor>
</comment>
<dbReference type="Proteomes" id="UP000295157">
    <property type="component" value="Unassembled WGS sequence"/>
</dbReference>
<protein>
    <submittedName>
        <fullName evidence="6">Creatininase family protein</fullName>
    </submittedName>
</protein>
<dbReference type="SUPFAM" id="SSF102215">
    <property type="entry name" value="Creatininase"/>
    <property type="match status" value="1"/>
</dbReference>
<evidence type="ECO:0000256" key="2">
    <source>
        <dbReference type="ARBA" id="ARBA00022723"/>
    </source>
</evidence>
<accession>A0A4R4NR42</accession>
<evidence type="ECO:0000256" key="5">
    <source>
        <dbReference type="ARBA" id="ARBA00024029"/>
    </source>
</evidence>
<dbReference type="AlphaFoldDB" id="A0A4R4NR42"/>
<dbReference type="InterPro" id="IPR024087">
    <property type="entry name" value="Creatininase-like_sf"/>
</dbReference>
<sequence length="243" mass="25922">MTWRQVEERMAAGARTALFAAGSTEQHGPHLPLLTDTMLGDALAARVAERLPGVVLAPTVPFGVSTHHMAFPGTVTLDEATFKAVILRCCESLAAHGFETVLVLPSHGGNFAPLAALHAETRGRVGGARLVPYTDLQEFVGALAEAGRERGFPPEVSGSHAGEAETSIVLALRPDLVDMDRAEAGFGGRFDEPTARRLFEHGTRALSEIGVLGDPRPATARAGEEYLDRLTGLLTRFFQPYVS</sequence>
<keyword evidence="3" id="KW-0378">Hydrolase</keyword>
<reference evidence="6 7" key="1">
    <citation type="submission" date="2019-02" db="EMBL/GenBank/DDBJ databases">
        <title>Draft genome sequences of novel Actinobacteria.</title>
        <authorList>
            <person name="Sahin N."/>
            <person name="Ay H."/>
            <person name="Saygin H."/>
        </authorList>
    </citation>
    <scope>NUCLEOTIDE SEQUENCE [LARGE SCALE GENOMIC DNA]</scope>
    <source>
        <strain evidence="6 7">KC201</strain>
    </source>
</reference>
<dbReference type="PANTHER" id="PTHR35005">
    <property type="entry name" value="3-DEHYDRO-SCYLLO-INOSOSE HYDROLASE"/>
    <property type="match status" value="1"/>
</dbReference>
<comment type="similarity">
    <text evidence="5">Belongs to the creatininase superfamily.</text>
</comment>
<dbReference type="GO" id="GO:0009231">
    <property type="term" value="P:riboflavin biosynthetic process"/>
    <property type="evidence" value="ECO:0007669"/>
    <property type="project" value="TreeGrafter"/>
</dbReference>